<dbReference type="PANTHER" id="PTHR42743:SF2">
    <property type="entry name" value="AMINODEOXYCHORISMATE LYASE"/>
    <property type="match status" value="1"/>
</dbReference>
<comment type="similarity">
    <text evidence="2 10">Belongs to the class-IV pyridoxal-phosphate-dependent aminotransferase family.</text>
</comment>
<dbReference type="GO" id="GO:0005829">
    <property type="term" value="C:cytosol"/>
    <property type="evidence" value="ECO:0007669"/>
    <property type="project" value="TreeGrafter"/>
</dbReference>
<dbReference type="RefSeq" id="WP_226842661.1">
    <property type="nucleotide sequence ID" value="NZ_SZUV01000001.1"/>
</dbReference>
<comment type="cofactor">
    <cofactor evidence="1 11">
        <name>pyridoxal 5'-phosphate</name>
        <dbReference type="ChEBI" id="CHEBI:597326"/>
    </cofactor>
</comment>
<evidence type="ECO:0000313" key="12">
    <source>
        <dbReference type="EMBL" id="TQN52255.1"/>
    </source>
</evidence>
<dbReference type="FunFam" id="3.20.10.10:FF:000002">
    <property type="entry name" value="D-alanine aminotransferase"/>
    <property type="match status" value="1"/>
</dbReference>
<dbReference type="NCBIfam" id="TIGR03461">
    <property type="entry name" value="pabC_Proteo"/>
    <property type="match status" value="1"/>
</dbReference>
<dbReference type="InterPro" id="IPR017824">
    <property type="entry name" value="Aminodeoxychorismate_lyase_IV"/>
</dbReference>
<sequence length="277" mass="30528">MMDGVPQQSGACPAALDRAFHYGDGLFETVAIIQGKPLFWDEHLQRLQAGAQLLQMNLPGRLPWLEDFQQLQEHVSLPDRYVLKLILSRGPGGGYAIPCNGSVARYVFASDWPERSAACWHPGILADICPVPLLTGAPYLTAKTLNRLNQVMARNALPHEYAEGIVLDQQGFLREGIMSNLFWVAAGVVHTPSLEEGGIAGIQRQAILNWLQTSGIPCQIGDYRAESLIEAEEIFFSNSLIGIWPVRRFQDRNLEGSQGKISAKILQWQATLGLGPT</sequence>
<dbReference type="InterPro" id="IPR001544">
    <property type="entry name" value="Aminotrans_IV"/>
</dbReference>
<name>A0A543Q7G2_ACITH</name>
<dbReference type="GO" id="GO:0046656">
    <property type="term" value="P:folic acid biosynthetic process"/>
    <property type="evidence" value="ECO:0007669"/>
    <property type="project" value="UniProtKB-KW"/>
</dbReference>
<dbReference type="InterPro" id="IPR043132">
    <property type="entry name" value="BCAT-like_C"/>
</dbReference>
<dbReference type="EMBL" id="SZUV01000001">
    <property type="protein sequence ID" value="TQN52255.1"/>
    <property type="molecule type" value="Genomic_DNA"/>
</dbReference>
<reference evidence="12 13" key="1">
    <citation type="submission" date="2019-03" db="EMBL/GenBank/DDBJ databases">
        <title>New insights into Acidothiobacillus thiooxidans sulfur metabolism through coupled gene expression, solution geochemistry, microscopy and spectroscopy analyses.</title>
        <authorList>
            <person name="Camacho D."/>
            <person name="Frazao R."/>
            <person name="Fouillen A."/>
            <person name="Nanci A."/>
            <person name="Lang B.F."/>
            <person name="Apte S.C."/>
            <person name="Baron C."/>
            <person name="Warren L.A."/>
        </authorList>
    </citation>
    <scope>NUCLEOTIDE SEQUENCE [LARGE SCALE GENOMIC DNA]</scope>
    <source>
        <strain evidence="12 13">ATCC 19377</strain>
    </source>
</reference>
<evidence type="ECO:0000313" key="13">
    <source>
        <dbReference type="Proteomes" id="UP000315403"/>
    </source>
</evidence>
<dbReference type="Gene3D" id="3.30.470.10">
    <property type="match status" value="1"/>
</dbReference>
<dbReference type="SUPFAM" id="SSF56752">
    <property type="entry name" value="D-aminoacid aminotransferase-like PLP-dependent enzymes"/>
    <property type="match status" value="1"/>
</dbReference>
<evidence type="ECO:0000256" key="11">
    <source>
        <dbReference type="RuleBase" id="RU004516"/>
    </source>
</evidence>
<dbReference type="AlphaFoldDB" id="A0A543Q7G2"/>
<dbReference type="Pfam" id="PF01063">
    <property type="entry name" value="Aminotran_4"/>
    <property type="match status" value="1"/>
</dbReference>
<dbReference type="Gene3D" id="3.20.10.10">
    <property type="entry name" value="D-amino Acid Aminotransferase, subunit A, domain 2"/>
    <property type="match status" value="1"/>
</dbReference>
<dbReference type="Proteomes" id="UP000315403">
    <property type="component" value="Unassembled WGS sequence"/>
</dbReference>
<dbReference type="EC" id="4.1.3.38" evidence="8"/>
<keyword evidence="5" id="KW-0289">Folate biosynthesis</keyword>
<evidence type="ECO:0000256" key="4">
    <source>
        <dbReference type="ARBA" id="ARBA00022898"/>
    </source>
</evidence>
<comment type="caution">
    <text evidence="12">The sequence shown here is derived from an EMBL/GenBank/DDBJ whole genome shotgun (WGS) entry which is preliminary data.</text>
</comment>
<dbReference type="PANTHER" id="PTHR42743">
    <property type="entry name" value="AMINO-ACID AMINOTRANSFERASE"/>
    <property type="match status" value="1"/>
</dbReference>
<protein>
    <recommendedName>
        <fullName evidence="8">aminodeoxychorismate lyase</fullName>
        <ecNumber evidence="8">4.1.3.38</ecNumber>
    </recommendedName>
</protein>
<dbReference type="InterPro" id="IPR036038">
    <property type="entry name" value="Aminotransferase-like"/>
</dbReference>
<comment type="catalytic activity">
    <reaction evidence="9">
        <text>4-amino-4-deoxychorismate = 4-aminobenzoate + pyruvate + H(+)</text>
        <dbReference type="Rhea" id="RHEA:16201"/>
        <dbReference type="ChEBI" id="CHEBI:15361"/>
        <dbReference type="ChEBI" id="CHEBI:15378"/>
        <dbReference type="ChEBI" id="CHEBI:17836"/>
        <dbReference type="ChEBI" id="CHEBI:58406"/>
        <dbReference type="EC" id="4.1.3.38"/>
    </reaction>
</comment>
<dbReference type="InterPro" id="IPR050571">
    <property type="entry name" value="Class-IV_PLP-Dep_Aminotrnsfr"/>
</dbReference>
<keyword evidence="4 11" id="KW-0663">Pyridoxal phosphate</keyword>
<comment type="subunit">
    <text evidence="3">Homodimer.</text>
</comment>
<dbReference type="InterPro" id="IPR043131">
    <property type="entry name" value="BCAT-like_N"/>
</dbReference>
<accession>A0A543Q7G2</accession>
<dbReference type="PROSITE" id="PS00770">
    <property type="entry name" value="AA_TRANSFER_CLASS_4"/>
    <property type="match status" value="1"/>
</dbReference>
<evidence type="ECO:0000256" key="9">
    <source>
        <dbReference type="ARBA" id="ARBA00049529"/>
    </source>
</evidence>
<evidence type="ECO:0000256" key="5">
    <source>
        <dbReference type="ARBA" id="ARBA00022909"/>
    </source>
</evidence>
<evidence type="ECO:0000256" key="2">
    <source>
        <dbReference type="ARBA" id="ARBA00009320"/>
    </source>
</evidence>
<evidence type="ECO:0000256" key="3">
    <source>
        <dbReference type="ARBA" id="ARBA00011738"/>
    </source>
</evidence>
<organism evidence="12 13">
    <name type="scientific">Acidithiobacillus thiooxidans ATCC 19377</name>
    <dbReference type="NCBI Taxonomy" id="637390"/>
    <lineage>
        <taxon>Bacteria</taxon>
        <taxon>Pseudomonadati</taxon>
        <taxon>Pseudomonadota</taxon>
        <taxon>Acidithiobacillia</taxon>
        <taxon>Acidithiobacillales</taxon>
        <taxon>Acidithiobacillaceae</taxon>
        <taxon>Acidithiobacillus</taxon>
    </lineage>
</organism>
<dbReference type="GO" id="GO:0030170">
    <property type="term" value="F:pyridoxal phosphate binding"/>
    <property type="evidence" value="ECO:0007669"/>
    <property type="project" value="InterPro"/>
</dbReference>
<proteinExistence type="inferred from homology"/>
<gene>
    <name evidence="12" type="primary">pabC</name>
    <name evidence="12" type="ORF">DLNHIDIE_02142</name>
</gene>
<dbReference type="GO" id="GO:0008696">
    <property type="term" value="F:4-amino-4-deoxychorismate lyase activity"/>
    <property type="evidence" value="ECO:0007669"/>
    <property type="project" value="UniProtKB-EC"/>
</dbReference>
<keyword evidence="6 12" id="KW-0456">Lyase</keyword>
<evidence type="ECO:0000256" key="6">
    <source>
        <dbReference type="ARBA" id="ARBA00023239"/>
    </source>
</evidence>
<evidence type="ECO:0000256" key="10">
    <source>
        <dbReference type="RuleBase" id="RU004106"/>
    </source>
</evidence>
<evidence type="ECO:0000256" key="7">
    <source>
        <dbReference type="ARBA" id="ARBA00035633"/>
    </source>
</evidence>
<dbReference type="GO" id="GO:0008153">
    <property type="term" value="P:4-aminobenzoate biosynthetic process"/>
    <property type="evidence" value="ECO:0007669"/>
    <property type="project" value="TreeGrafter"/>
</dbReference>
<dbReference type="InterPro" id="IPR018300">
    <property type="entry name" value="Aminotrans_IV_CS"/>
</dbReference>
<evidence type="ECO:0000256" key="8">
    <source>
        <dbReference type="ARBA" id="ARBA00035676"/>
    </source>
</evidence>
<evidence type="ECO:0000256" key="1">
    <source>
        <dbReference type="ARBA" id="ARBA00001933"/>
    </source>
</evidence>
<comment type="pathway">
    <text evidence="7">Cofactor biosynthesis; tetrahydrofolate biosynthesis; 4-aminobenzoate from chorismate: step 2/2.</text>
</comment>